<comment type="caution">
    <text evidence="3">The sequence shown here is derived from an EMBL/GenBank/DDBJ whole genome shotgun (WGS) entry which is preliminary data.</text>
</comment>
<dbReference type="AlphaFoldDB" id="A0A7W8EBZ9"/>
<protein>
    <recommendedName>
        <fullName evidence="5">PBP domain-containing protein</fullName>
    </recommendedName>
</protein>
<feature type="chain" id="PRO_5030829459" description="PBP domain-containing protein" evidence="2">
    <location>
        <begin position="25"/>
        <end position="578"/>
    </location>
</feature>
<feature type="compositionally biased region" description="Polar residues" evidence="1">
    <location>
        <begin position="558"/>
        <end position="572"/>
    </location>
</feature>
<reference evidence="3 4" key="1">
    <citation type="submission" date="2020-08" db="EMBL/GenBank/DDBJ databases">
        <title>Genomic Encyclopedia of Type Strains, Phase IV (KMG-V): Genome sequencing to study the core and pangenomes of soil and plant-associated prokaryotes.</title>
        <authorList>
            <person name="Whitman W."/>
        </authorList>
    </citation>
    <scope>NUCLEOTIDE SEQUENCE [LARGE SCALE GENOMIC DNA]</scope>
    <source>
        <strain evidence="3 4">X5P3</strain>
    </source>
</reference>
<dbReference type="SUPFAM" id="SSF53850">
    <property type="entry name" value="Periplasmic binding protein-like II"/>
    <property type="match status" value="1"/>
</dbReference>
<evidence type="ECO:0000256" key="2">
    <source>
        <dbReference type="SAM" id="SignalP"/>
    </source>
</evidence>
<evidence type="ECO:0000313" key="3">
    <source>
        <dbReference type="EMBL" id="MBB5066079.1"/>
    </source>
</evidence>
<feature type="region of interest" description="Disordered" evidence="1">
    <location>
        <begin position="558"/>
        <end position="578"/>
    </location>
</feature>
<evidence type="ECO:0008006" key="5">
    <source>
        <dbReference type="Google" id="ProtNLM"/>
    </source>
</evidence>
<sequence>MKGILKFAFVACLAVVAGSASVKAQTVVLDGLGSSGLFLELGLGANATTTGGINASCVWSENTNTAIATDTSLSTTTPGIDKGSAFVAWTKGSDGTCATAGNIYAYVSTDSVVGNRCLYNSNLAGGSKCSISYATAPTAPVGLILTGGVANCGTTGECALPASVVTALDSSTQLVNFAGTDIRPEDAKFATTRALTNCGSVVGTSTQYLGLGYAAGSTIVTGVTGSTSFFNVLDFTLPTFFVTPVGATPIVVAVNDASGTGLHSFSNITSQALASFLDGTNSFTNQAAAAPTATGSAVTVFIREPLSGTYNTMEFNVPNRVGTSGGSFATSQDVGLNQPANQRNCTVTSPWPVPASTTSTVLHDPLKFTTTSTGQRIRAIGTGQELSSVVGNTSNSIGYGFWSAANFAGFSAVTASAKYYNVDGIDPLAASGTIPTTSAQLANVSLATTADGKYPIWSMLRLVNVGATQDANVAALSKAAQSFATSTHPDFVAANNLLVVRSHFTPPVQTLTLSDGSGSTAAFGTNAATACSATETGGDVGGVVIGLKVNTLSQSPLTVSESNTCTPSNMAGQTGHRR</sequence>
<accession>A0A7W8EBZ9</accession>
<organism evidence="3 4">
    <name type="scientific">Granulicella mallensis</name>
    <dbReference type="NCBI Taxonomy" id="940614"/>
    <lineage>
        <taxon>Bacteria</taxon>
        <taxon>Pseudomonadati</taxon>
        <taxon>Acidobacteriota</taxon>
        <taxon>Terriglobia</taxon>
        <taxon>Terriglobales</taxon>
        <taxon>Acidobacteriaceae</taxon>
        <taxon>Granulicella</taxon>
    </lineage>
</organism>
<dbReference type="RefSeq" id="WP_184259330.1">
    <property type="nucleotide sequence ID" value="NZ_JACHIO010000023.1"/>
</dbReference>
<name>A0A7W8EBZ9_9BACT</name>
<feature type="signal peptide" evidence="2">
    <location>
        <begin position="1"/>
        <end position="24"/>
    </location>
</feature>
<dbReference type="EMBL" id="JACHIO010000023">
    <property type="protein sequence ID" value="MBB5066079.1"/>
    <property type="molecule type" value="Genomic_DNA"/>
</dbReference>
<keyword evidence="2" id="KW-0732">Signal</keyword>
<evidence type="ECO:0000313" key="4">
    <source>
        <dbReference type="Proteomes" id="UP000584867"/>
    </source>
</evidence>
<gene>
    <name evidence="3" type="ORF">HDF15_004451</name>
</gene>
<dbReference type="Proteomes" id="UP000584867">
    <property type="component" value="Unassembled WGS sequence"/>
</dbReference>
<evidence type="ECO:0000256" key="1">
    <source>
        <dbReference type="SAM" id="MobiDB-lite"/>
    </source>
</evidence>
<proteinExistence type="predicted"/>